<comment type="similarity">
    <text evidence="1">Belongs to the disease resistance NB-LRR family.</text>
</comment>
<feature type="domain" description="Disease resistance protein At4g27190-like leucine-rich repeats" evidence="7">
    <location>
        <begin position="1069"/>
        <end position="1219"/>
    </location>
</feature>
<evidence type="ECO:0000259" key="8">
    <source>
        <dbReference type="Pfam" id="PF23598"/>
    </source>
</evidence>
<feature type="domain" description="Disease resistance protein At4g27190-like leucine-rich repeats" evidence="7">
    <location>
        <begin position="1497"/>
        <end position="1644"/>
    </location>
</feature>
<dbReference type="Pfam" id="PF00931">
    <property type="entry name" value="NB-ARC"/>
    <property type="match status" value="1"/>
</dbReference>
<name>A0ABM3HJA7_9MYRT</name>
<keyword evidence="4" id="KW-0611">Plant defense</keyword>
<dbReference type="SUPFAM" id="SSF52047">
    <property type="entry name" value="RNI-like"/>
    <property type="match status" value="2"/>
</dbReference>
<dbReference type="SUPFAM" id="SSF52058">
    <property type="entry name" value="L domain-like"/>
    <property type="match status" value="3"/>
</dbReference>
<evidence type="ECO:0000256" key="3">
    <source>
        <dbReference type="ARBA" id="ARBA00022741"/>
    </source>
</evidence>
<dbReference type="Pfam" id="PF23598">
    <property type="entry name" value="LRR_14"/>
    <property type="match status" value="1"/>
</dbReference>
<dbReference type="PRINTS" id="PR00364">
    <property type="entry name" value="DISEASERSIST"/>
</dbReference>
<evidence type="ECO:0000313" key="9">
    <source>
        <dbReference type="Proteomes" id="UP000827889"/>
    </source>
</evidence>
<evidence type="ECO:0000256" key="2">
    <source>
        <dbReference type="ARBA" id="ARBA00022737"/>
    </source>
</evidence>
<keyword evidence="5" id="KW-0067">ATP-binding</keyword>
<dbReference type="SUPFAM" id="SSF52540">
    <property type="entry name" value="P-loop containing nucleoside triphosphate hydrolases"/>
    <property type="match status" value="1"/>
</dbReference>
<dbReference type="InterPro" id="IPR057135">
    <property type="entry name" value="At4g27190-like_LRR"/>
</dbReference>
<evidence type="ECO:0000256" key="1">
    <source>
        <dbReference type="ARBA" id="ARBA00008894"/>
    </source>
</evidence>
<feature type="domain" description="Disease resistance protein At4g27190-like leucine-rich repeats" evidence="7">
    <location>
        <begin position="1361"/>
        <end position="1465"/>
    </location>
</feature>
<proteinExistence type="inferred from homology"/>
<dbReference type="Pfam" id="PF23247">
    <property type="entry name" value="LRR_RPS2"/>
    <property type="match status" value="7"/>
</dbReference>
<dbReference type="Gene3D" id="3.80.10.10">
    <property type="entry name" value="Ribonuclease Inhibitor"/>
    <property type="match status" value="8"/>
</dbReference>
<keyword evidence="2" id="KW-0677">Repeat</keyword>
<dbReference type="InterPro" id="IPR032675">
    <property type="entry name" value="LRR_dom_sf"/>
</dbReference>
<feature type="domain" description="Disease resistance protein At4g27190-like leucine-rich repeats" evidence="7">
    <location>
        <begin position="1751"/>
        <end position="1875"/>
    </location>
</feature>
<protein>
    <submittedName>
        <fullName evidence="10">Uncharacterized protein LOC115734373</fullName>
    </submittedName>
</protein>
<reference evidence="10" key="1">
    <citation type="submission" date="2025-08" db="UniProtKB">
        <authorList>
            <consortium name="RefSeq"/>
        </authorList>
    </citation>
    <scope>IDENTIFICATION</scope>
    <source>
        <tissue evidence="10">Leaf</tissue>
    </source>
</reference>
<feature type="domain" description="Disease resistance protein At4g27190-like leucine-rich repeats" evidence="7">
    <location>
        <begin position="1877"/>
        <end position="1976"/>
    </location>
</feature>
<gene>
    <name evidence="10" type="primary">LOC115734373</name>
</gene>
<dbReference type="InterPro" id="IPR042197">
    <property type="entry name" value="Apaf_helical"/>
</dbReference>
<sequence length="2170" mass="246512">MNQVIQKLHEKSNFTEIHYENPPIGIVAATTPTAGDVDSKEDVLESRAKIMEDVMKAVADDKVSVVGVWGAGGVGKSKLLEDIERKIKEQKLFDVVTTAQVSRNPDLKRIQGEIAYALGLKLTNEEPTRVRADRLCTRLKNDSEKKILIILDNLWKKLELKEVGIPFGDDNKVRGCKLLLTSRNLEVLRSDMGSDRHFQLNELKDREARILFERTIGDRVNDPKVKPLVDGVVQKCGGLPLLILSVAKRLKDGDLAEWRNALTKIEGSDVESIVEQNYNDLKDDRMRSLFLVCALSSGRIRTGNILFYGMGLGLFKTFAKTIESIKDRFKEDLHILQRSSLLLDSDVTEEIQMHDIFVDVAISIASKEWNALVAKKNCGFKEWTKDELKKCTAMSFPWVGIDELPEEVDCPNLKMLLLLEDNPSLKIPELFFQSMEKLQVLELVGLSFSSLPSSIEFLENLKSLCLDNCHLGDVTLLGKLKGLQCLSFSDSSITQLPKEIGGLTELRILSLVGCSNLKVIGPGVLGSLVRLEELRMENSFDQWEDEDQEPRSNASLAELKNMKNLSTLSISIPRSVNLSGDLPFGNLNEYIIQIGDVWDWSDEVLEDRNLKLKPDSGKLLDEEWVQRCLRMTQDLHLDGLQDGHNSIHSLCEEGFQELLQLHVRNSPSLQYIVHSTEYDQCKAFTKLEKLFLENLNNLEKICHGCLAPESFSKLKIVKVKNCHEIKHLFPSPMMRILLQLEEIEITTCHLMQQLVGNAEADEYINEIDEDANTKSCKLRRLMLQNLPEMTSLCKTRDHSVAFFNEQQVSLPWLESMTLSHLPKLEDIWNSQFPSDVTNLKFLKVEDCAFLLSIFPSNLVIKLQNLEAIAIERCHSIREVFNLEGQTANEDVEVLSRLTILTLSDLPRLGHIWSKNPRIGLCFRNLRAPKVQNCENLRFLFSSSTAKTLHQIKEIEIASCKLLEEIIDAEEEESKEAASIDTLQFPMLTSLTLEELPNLRTFAYGMYRIHCPTLTRPRISGCPKMMTFSSFEEKKQSTRADTDLQQGVGGVNSSLSLPILFDQNVLFPSLEELTLVSMFGLMKIWHNELSEESFRKLASITIQDCENLSHIFPSASIDRFQSLKMIEVVKCASLEALIKHIDVNTNERQRRLVFSDFKEMKLWDLPRLNAFVTSSTKATLSLPSLTNVSLRNCHSLRCLFTNDTSRTLDKLEMLDVFGCNNMQDVVPKQESGKRKLKAVKFSHLHTLKLSYLKRLVSFSSGSCPYEFPSLRKLTILECTELKAFILRQPATNAGFDESPHSLFDEKVVFPKLEELRLTGIQSRGLWENEMPDESICHLKVLEVKQFPNLLNVIPSFMGKRLLRSVEYLTVEECPCVRNLFTMSMAKSLVQLQYLVLGGCGEIEYIVAREEERLEEVADIIAIPQLVTLYLHNMPKLKSFCNGKSISEWPSLKWFTVEDCKAVEVILGDASCNQLEGSVPTKQPLLLVDQVEFPNMELMKISHMNNVEKIWVDELALNAFSKLKMLIVEYCEKLSSIFSSESILARFQNLEKLVVTYCGSLEVAFQVQELSFSQAHSTSTFQMREIVLIRLPNMKQMWSGLPRPALTFGQLRTLKAVGCESLKSLFPSSVAKNMTQLENLEVTDCGVEEIIAEEDGGAGTSAEDLFFPRLTYLWLFDLPKLRSFHRNSHTSTWPLLKNLQLKHCGQMRSFAFASEIQSWQGTTINQTRAPLFCVEKVIPQLEQLPLAREDVEMMQHYIFGNLKELALICHHDANVAFPTNFLLQRFPNLETLIVHCSSFEEIFPEDAFGHRGATPSGGLSDIEKPLKAIGNLKRLELRTLWNLKQVWKDGSLLAEILQQIEYLHIGYCPSISIVFPSPTSLQSLTGLQVENCNGLVHMGTCSAMTSLVHLKSLALGNCPAMEDVVTDDGKGVKEISFPKLQWLKLDDLPSLESFSATNSTFMFPSLMSILVTRCPKMNIFCKGALRTPVLDKVFFSYQDSEGHWEVTNLTIDGRSSVELLNLIGKSDPMVVVYLRRRDWMLKELERIRSHIGLKRRKHGMLQELGRIRVTLDRLLFSVWLWNEKNLHAPLRHHQLLLWPATSFRSEKFTKLPALQRLHPRKAPDLLTFARTLFSAVSFVNLRRLSGLCALPRSGYSPLQEELMAEESEEEEQ</sequence>
<feature type="domain" description="Disease resistance protein At4g27190-like leucine-rich repeats" evidence="7">
    <location>
        <begin position="687"/>
        <end position="804"/>
    </location>
</feature>
<dbReference type="Gene3D" id="3.40.50.300">
    <property type="entry name" value="P-loop containing nucleotide triphosphate hydrolases"/>
    <property type="match status" value="1"/>
</dbReference>
<organism evidence="9 10">
    <name type="scientific">Rhodamnia argentea</name>
    <dbReference type="NCBI Taxonomy" id="178133"/>
    <lineage>
        <taxon>Eukaryota</taxon>
        <taxon>Viridiplantae</taxon>
        <taxon>Streptophyta</taxon>
        <taxon>Embryophyta</taxon>
        <taxon>Tracheophyta</taxon>
        <taxon>Spermatophyta</taxon>
        <taxon>Magnoliopsida</taxon>
        <taxon>eudicotyledons</taxon>
        <taxon>Gunneridae</taxon>
        <taxon>Pentapetalae</taxon>
        <taxon>rosids</taxon>
        <taxon>malvids</taxon>
        <taxon>Myrtales</taxon>
        <taxon>Myrtaceae</taxon>
        <taxon>Myrtoideae</taxon>
        <taxon>Myrteae</taxon>
        <taxon>Australasian group</taxon>
        <taxon>Rhodamnia</taxon>
    </lineage>
</organism>
<dbReference type="PANTHER" id="PTHR33463">
    <property type="entry name" value="NB-ARC DOMAIN-CONTAINING PROTEIN-RELATED"/>
    <property type="match status" value="1"/>
</dbReference>
<dbReference type="InterPro" id="IPR055414">
    <property type="entry name" value="LRR_R13L4/SHOC2-like"/>
</dbReference>
<evidence type="ECO:0000259" key="7">
    <source>
        <dbReference type="Pfam" id="PF23247"/>
    </source>
</evidence>
<evidence type="ECO:0000256" key="5">
    <source>
        <dbReference type="ARBA" id="ARBA00022840"/>
    </source>
</evidence>
<accession>A0ABM3HJA7</accession>
<dbReference type="GeneID" id="115734373"/>
<evidence type="ECO:0000313" key="10">
    <source>
        <dbReference type="RefSeq" id="XP_048136681.1"/>
    </source>
</evidence>
<keyword evidence="9" id="KW-1185">Reference proteome</keyword>
<feature type="domain" description="Disease resistance protein At4g27190-like leucine-rich repeats" evidence="7">
    <location>
        <begin position="814"/>
        <end position="960"/>
    </location>
</feature>
<dbReference type="RefSeq" id="XP_048136681.1">
    <property type="nucleotide sequence ID" value="XM_048280724.1"/>
</dbReference>
<dbReference type="InterPro" id="IPR050905">
    <property type="entry name" value="Plant_NBS-LRR"/>
</dbReference>
<keyword evidence="3" id="KW-0547">Nucleotide-binding</keyword>
<dbReference type="InterPro" id="IPR002182">
    <property type="entry name" value="NB-ARC"/>
</dbReference>
<dbReference type="Proteomes" id="UP000827889">
    <property type="component" value="Chromosome 6"/>
</dbReference>
<dbReference type="PANTHER" id="PTHR33463:SF215">
    <property type="entry name" value="NB-ARC DOMAIN DISEASE RESISTANCE PROTEIN"/>
    <property type="match status" value="1"/>
</dbReference>
<evidence type="ECO:0000256" key="4">
    <source>
        <dbReference type="ARBA" id="ARBA00022821"/>
    </source>
</evidence>
<feature type="domain" description="NB-ARC" evidence="6">
    <location>
        <begin position="50"/>
        <end position="216"/>
    </location>
</feature>
<feature type="domain" description="Disease resistance R13L4/SHOC-2-like LRR" evidence="8">
    <location>
        <begin position="432"/>
        <end position="590"/>
    </location>
</feature>
<dbReference type="InterPro" id="IPR027417">
    <property type="entry name" value="P-loop_NTPase"/>
</dbReference>
<evidence type="ECO:0000259" key="6">
    <source>
        <dbReference type="Pfam" id="PF00931"/>
    </source>
</evidence>
<dbReference type="Gene3D" id="1.10.8.430">
    <property type="entry name" value="Helical domain of apoptotic protease-activating factors"/>
    <property type="match status" value="1"/>
</dbReference>